<dbReference type="SUPFAM" id="SSF56349">
    <property type="entry name" value="DNA breaking-rejoining enzymes"/>
    <property type="match status" value="1"/>
</dbReference>
<dbReference type="EMBL" id="OBDY01000001">
    <property type="protein sequence ID" value="SNY09919.1"/>
    <property type="molecule type" value="Genomic_DNA"/>
</dbReference>
<organism evidence="3 4">
    <name type="scientific">Paractinoplanes atraurantiacus</name>
    <dbReference type="NCBI Taxonomy" id="1036182"/>
    <lineage>
        <taxon>Bacteria</taxon>
        <taxon>Bacillati</taxon>
        <taxon>Actinomycetota</taxon>
        <taxon>Actinomycetes</taxon>
        <taxon>Micromonosporales</taxon>
        <taxon>Micromonosporaceae</taxon>
        <taxon>Paractinoplanes</taxon>
    </lineage>
</organism>
<evidence type="ECO:0000313" key="3">
    <source>
        <dbReference type="EMBL" id="SNY09919.1"/>
    </source>
</evidence>
<dbReference type="GO" id="GO:0015074">
    <property type="term" value="P:DNA integration"/>
    <property type="evidence" value="ECO:0007669"/>
    <property type="project" value="InterPro"/>
</dbReference>
<dbReference type="AlphaFoldDB" id="A0A285FF51"/>
<dbReference type="Proteomes" id="UP000219612">
    <property type="component" value="Unassembled WGS sequence"/>
</dbReference>
<keyword evidence="1" id="KW-0233">DNA recombination</keyword>
<reference evidence="3 4" key="1">
    <citation type="submission" date="2017-09" db="EMBL/GenBank/DDBJ databases">
        <authorList>
            <person name="Ehlers B."/>
            <person name="Leendertz F.H."/>
        </authorList>
    </citation>
    <scope>NUCLEOTIDE SEQUENCE [LARGE SCALE GENOMIC DNA]</scope>
    <source>
        <strain evidence="3 4">CGMCC 4.6857</strain>
    </source>
</reference>
<keyword evidence="4" id="KW-1185">Reference proteome</keyword>
<protein>
    <recommendedName>
        <fullName evidence="2">Tyr recombinase domain-containing protein</fullName>
    </recommendedName>
</protein>
<name>A0A285FF51_9ACTN</name>
<dbReference type="Gene3D" id="1.10.443.10">
    <property type="entry name" value="Intergrase catalytic core"/>
    <property type="match status" value="1"/>
</dbReference>
<evidence type="ECO:0000256" key="1">
    <source>
        <dbReference type="ARBA" id="ARBA00023172"/>
    </source>
</evidence>
<dbReference type="PROSITE" id="PS51898">
    <property type="entry name" value="TYR_RECOMBINASE"/>
    <property type="match status" value="1"/>
</dbReference>
<evidence type="ECO:0000259" key="2">
    <source>
        <dbReference type="PROSITE" id="PS51898"/>
    </source>
</evidence>
<dbReference type="InterPro" id="IPR013762">
    <property type="entry name" value="Integrase-like_cat_sf"/>
</dbReference>
<accession>A0A285FF51</accession>
<evidence type="ECO:0000313" key="4">
    <source>
        <dbReference type="Proteomes" id="UP000219612"/>
    </source>
</evidence>
<dbReference type="InterPro" id="IPR011010">
    <property type="entry name" value="DNA_brk_join_enz"/>
</dbReference>
<proteinExistence type="predicted"/>
<dbReference type="GO" id="GO:0006310">
    <property type="term" value="P:DNA recombination"/>
    <property type="evidence" value="ECO:0007669"/>
    <property type="project" value="UniProtKB-KW"/>
</dbReference>
<sequence length="496" mass="55954">MNGGLTNWKKRRRPRVETTYDVRIYKTEVYRGAKATTYWVRWRVADRRFKEPFRQKALAESFRADLTSAARKGEAFVVESGRPVSLHRELRNMTCYELACSYADLKWPRSAAMTRKTAAEALTAVIPQLFKSTKGKPADRLIRTALRRWAFNTPARQHEEAIPSEIRAALSWVARNSLPASALLDAEVLRRTLDGLTLRLDGQPMSPDVVSRRRKIFTAMLEHGVEAKALGHNPWPKLKWTAPRSSNSGVDRRRVVNPMQARTLFAAVGRQGRIGPRMVTYYECLYYAMLRPEEAASIELPRNLVLPDGDDEWGEFVLEAAEPHAGKAWTDSGRNRDRRQLKQRAIGEVRRVPCPPVLTASIRRHIERFKLGPGGRLFVGERNKTELPILTINRVWRQARAAAFTPEVYASPLGETPYDLRHAGISTQLNAGISPTQIAEWAGQSPEVLWRNYAKCLDGGVAELRRRMEAGYGVTRQAGGGSNVGTYSAQILVEGR</sequence>
<dbReference type="GO" id="GO:0003677">
    <property type="term" value="F:DNA binding"/>
    <property type="evidence" value="ECO:0007669"/>
    <property type="project" value="InterPro"/>
</dbReference>
<dbReference type="InterPro" id="IPR002104">
    <property type="entry name" value="Integrase_catalytic"/>
</dbReference>
<gene>
    <name evidence="3" type="ORF">SAMN05421748_101907</name>
</gene>
<feature type="domain" description="Tyr recombinase" evidence="2">
    <location>
        <begin position="251"/>
        <end position="469"/>
    </location>
</feature>